<reference evidence="11" key="1">
    <citation type="submission" date="2023-03" db="EMBL/GenBank/DDBJ databases">
        <title>Stygiobacter electus gen. nov., sp. nov., facultatively anaerobic thermotolerant bacterium of the class Ignavibacteria from a well of Yessentuki mineral water deposit.</title>
        <authorList>
            <person name="Podosokorskaya O.A."/>
            <person name="Elcheninov A.G."/>
            <person name="Petrova N.F."/>
            <person name="Zavarzina D.G."/>
            <person name="Kublanov I.V."/>
            <person name="Merkel A.Y."/>
        </authorList>
    </citation>
    <scope>NUCLEOTIDE SEQUENCE</scope>
    <source>
        <strain evidence="11">09-Me</strain>
    </source>
</reference>
<dbReference type="Gene3D" id="1.10.287.470">
    <property type="entry name" value="Helix hairpin bin"/>
    <property type="match status" value="1"/>
</dbReference>
<name>A0AAE3TF65_9BACT</name>
<dbReference type="InterPro" id="IPR051909">
    <property type="entry name" value="MFP_Cation_Efflux"/>
</dbReference>
<dbReference type="FunFam" id="2.40.30.170:FF:000010">
    <property type="entry name" value="Efflux RND transporter periplasmic adaptor subunit"/>
    <property type="match status" value="1"/>
</dbReference>
<dbReference type="Gene3D" id="2.40.420.20">
    <property type="match status" value="1"/>
</dbReference>
<dbReference type="InterPro" id="IPR058648">
    <property type="entry name" value="HH_CzcB-like"/>
</dbReference>
<protein>
    <submittedName>
        <fullName evidence="11">Efflux RND transporter periplasmic adaptor subunit</fullName>
    </submittedName>
</protein>
<dbReference type="NCBIfam" id="TIGR01730">
    <property type="entry name" value="RND_mfp"/>
    <property type="match status" value="1"/>
</dbReference>
<dbReference type="Pfam" id="PF25975">
    <property type="entry name" value="CzcB_C"/>
    <property type="match status" value="1"/>
</dbReference>
<keyword evidence="2" id="KW-0813">Transport</keyword>
<keyword evidence="3" id="KW-0862">Zinc</keyword>
<keyword evidence="4" id="KW-0105">Cadmium resistance</keyword>
<feature type="transmembrane region" description="Helical" evidence="6">
    <location>
        <begin position="12"/>
        <end position="29"/>
    </location>
</feature>
<gene>
    <name evidence="11" type="ORF">P0M35_13255</name>
</gene>
<evidence type="ECO:0000259" key="7">
    <source>
        <dbReference type="Pfam" id="PF25893"/>
    </source>
</evidence>
<dbReference type="GO" id="GO:0046686">
    <property type="term" value="P:response to cadmium ion"/>
    <property type="evidence" value="ECO:0007669"/>
    <property type="project" value="UniProtKB-KW"/>
</dbReference>
<dbReference type="AlphaFoldDB" id="A0AAE3TF65"/>
<dbReference type="Pfam" id="PF25893">
    <property type="entry name" value="HH_CzcB"/>
    <property type="match status" value="1"/>
</dbReference>
<evidence type="ECO:0000259" key="9">
    <source>
        <dbReference type="Pfam" id="PF25973"/>
    </source>
</evidence>
<keyword evidence="6" id="KW-1133">Transmembrane helix</keyword>
<organism evidence="11 12">
    <name type="scientific">Stygiobacter electus</name>
    <dbReference type="NCBI Taxonomy" id="3032292"/>
    <lineage>
        <taxon>Bacteria</taxon>
        <taxon>Pseudomonadati</taxon>
        <taxon>Ignavibacteriota</taxon>
        <taxon>Ignavibacteria</taxon>
        <taxon>Ignavibacteriales</taxon>
        <taxon>Melioribacteraceae</taxon>
        <taxon>Stygiobacter</taxon>
    </lineage>
</organism>
<comment type="similarity">
    <text evidence="1">Belongs to the membrane fusion protein (MFP) (TC 8.A.1) family.</text>
</comment>
<dbReference type="InterPro" id="IPR058649">
    <property type="entry name" value="CzcB_C"/>
</dbReference>
<evidence type="ECO:0000256" key="4">
    <source>
        <dbReference type="ARBA" id="ARBA00043263"/>
    </source>
</evidence>
<proteinExistence type="inferred from homology"/>
<accession>A0AAE3TF65</accession>
<evidence type="ECO:0000313" key="12">
    <source>
        <dbReference type="Proteomes" id="UP001221302"/>
    </source>
</evidence>
<keyword evidence="6" id="KW-0472">Membrane</keyword>
<evidence type="ECO:0000256" key="5">
    <source>
        <dbReference type="ARBA" id="ARBA00058766"/>
    </source>
</evidence>
<feature type="domain" description="CusB-like beta-barrel" evidence="8">
    <location>
        <begin position="242"/>
        <end position="313"/>
    </location>
</feature>
<evidence type="ECO:0000259" key="10">
    <source>
        <dbReference type="Pfam" id="PF25975"/>
    </source>
</evidence>
<dbReference type="GO" id="GO:0016020">
    <property type="term" value="C:membrane"/>
    <property type="evidence" value="ECO:0007669"/>
    <property type="project" value="InterPro"/>
</dbReference>
<dbReference type="InterPro" id="IPR058647">
    <property type="entry name" value="BSH_CzcB-like"/>
</dbReference>
<evidence type="ECO:0000256" key="3">
    <source>
        <dbReference type="ARBA" id="ARBA00022833"/>
    </source>
</evidence>
<keyword evidence="6" id="KW-0812">Transmembrane</keyword>
<dbReference type="FunFam" id="2.40.420.20:FF:000006">
    <property type="entry name" value="RND family efflux transporter MFP subunit"/>
    <property type="match status" value="1"/>
</dbReference>
<dbReference type="EMBL" id="JARGDL010000027">
    <property type="protein sequence ID" value="MDF1613127.1"/>
    <property type="molecule type" value="Genomic_DNA"/>
</dbReference>
<evidence type="ECO:0000256" key="6">
    <source>
        <dbReference type="SAM" id="Phobius"/>
    </source>
</evidence>
<evidence type="ECO:0000256" key="2">
    <source>
        <dbReference type="ARBA" id="ARBA00022448"/>
    </source>
</evidence>
<dbReference type="Pfam" id="PF25973">
    <property type="entry name" value="BSH_CzcB"/>
    <property type="match status" value="1"/>
</dbReference>
<feature type="domain" description="CzcB-like alpha-helical hairpin" evidence="7">
    <location>
        <begin position="126"/>
        <end position="178"/>
    </location>
</feature>
<feature type="domain" description="CzcB-like C-terminal circularly permuted SH3-like" evidence="10">
    <location>
        <begin position="324"/>
        <end position="385"/>
    </location>
</feature>
<dbReference type="RefSeq" id="WP_321536898.1">
    <property type="nucleotide sequence ID" value="NZ_JARGDL010000027.1"/>
</dbReference>
<comment type="function">
    <text evidence="5">CzcA and CzcB together would act in zinc efflux nearly as effectively as the complete czc efflux system (CzcABC). The CzcB protein is thought to funnel zinc cations to the CzcA transport protein.</text>
</comment>
<feature type="domain" description="CzcB-like barrel-sandwich hybrid" evidence="9">
    <location>
        <begin position="89"/>
        <end position="237"/>
    </location>
</feature>
<dbReference type="Proteomes" id="UP001221302">
    <property type="component" value="Unassembled WGS sequence"/>
</dbReference>
<keyword evidence="12" id="KW-1185">Reference proteome</keyword>
<dbReference type="InterPro" id="IPR006143">
    <property type="entry name" value="RND_pump_MFP"/>
</dbReference>
<dbReference type="Gene3D" id="2.40.30.170">
    <property type="match status" value="1"/>
</dbReference>
<dbReference type="Gene3D" id="2.40.50.100">
    <property type="match status" value="1"/>
</dbReference>
<dbReference type="Pfam" id="PF25954">
    <property type="entry name" value="Beta-barrel_RND_2"/>
    <property type="match status" value="1"/>
</dbReference>
<sequence length="397" mass="44079">MNNDGENEMRFNIKFLLILSITAFIFFGCGEKKNEEIKEENQTHGKEEITLTSKAMKEMGIEIQTIKNETLTGLIKAAAKLIPNQDYEAQVGSLIQGRVHKVFVKEGDNVKAGQVLMQLEGLEIGELKAVYLKAKSNLDYYKAVYERQKTLIEQNIGSQKVLQEAKADYEKASAEFNAEDKRIHAVGLSHEDVLENGTLEHIAGILPIKSPINGIVTERNVVIGQLVEANTLAFKIMNISNLWADGQVYEKDISKLSGKPEIEFTTTAYPNEKFNGTTILIGQTVDERTRTIKYRASLQNKNNKLKPQMFGEMFIPVTGNVKGIAVPNDAIIKEGGKSFVFAALNDTTFSKKIVGLGNNLGDMTEIISGVSEGEKIVVKGAFFLKSELMKEMMKESD</sequence>
<dbReference type="SUPFAM" id="SSF111369">
    <property type="entry name" value="HlyD-like secretion proteins"/>
    <property type="match status" value="1"/>
</dbReference>
<comment type="caution">
    <text evidence="11">The sequence shown here is derived from an EMBL/GenBank/DDBJ whole genome shotgun (WGS) entry which is preliminary data.</text>
</comment>
<dbReference type="PANTHER" id="PTHR30097">
    <property type="entry name" value="CATION EFFLUX SYSTEM PROTEIN CUSB"/>
    <property type="match status" value="1"/>
</dbReference>
<dbReference type="GO" id="GO:0022857">
    <property type="term" value="F:transmembrane transporter activity"/>
    <property type="evidence" value="ECO:0007669"/>
    <property type="project" value="InterPro"/>
</dbReference>
<evidence type="ECO:0000259" key="8">
    <source>
        <dbReference type="Pfam" id="PF25954"/>
    </source>
</evidence>
<evidence type="ECO:0000313" key="11">
    <source>
        <dbReference type="EMBL" id="MDF1613127.1"/>
    </source>
</evidence>
<evidence type="ECO:0000256" key="1">
    <source>
        <dbReference type="ARBA" id="ARBA00009477"/>
    </source>
</evidence>
<dbReference type="InterPro" id="IPR058792">
    <property type="entry name" value="Beta-barrel_RND_2"/>
</dbReference>